<dbReference type="PROSITE" id="PS50851">
    <property type="entry name" value="CHEW"/>
    <property type="match status" value="1"/>
</dbReference>
<dbReference type="InterPro" id="IPR039315">
    <property type="entry name" value="CheW"/>
</dbReference>
<feature type="region of interest" description="Disordered" evidence="4">
    <location>
        <begin position="21"/>
        <end position="56"/>
    </location>
</feature>
<keyword evidence="3" id="KW-0963">Cytoplasm</keyword>
<feature type="region of interest" description="Disordered" evidence="4">
    <location>
        <begin position="266"/>
        <end position="289"/>
    </location>
</feature>
<proteinExistence type="predicted"/>
<accession>A0A1G6W6P8</accession>
<organism evidence="6 7">
    <name type="scientific">Aquimonas voraii</name>
    <dbReference type="NCBI Taxonomy" id="265719"/>
    <lineage>
        <taxon>Bacteria</taxon>
        <taxon>Pseudomonadati</taxon>
        <taxon>Pseudomonadota</taxon>
        <taxon>Gammaproteobacteria</taxon>
        <taxon>Lysobacterales</taxon>
        <taxon>Lysobacteraceae</taxon>
        <taxon>Aquimonas</taxon>
    </lineage>
</organism>
<dbReference type="InterPro" id="IPR036061">
    <property type="entry name" value="CheW-like_dom_sf"/>
</dbReference>
<dbReference type="STRING" id="265719.SAMN04488509_104158"/>
<reference evidence="6 7" key="1">
    <citation type="submission" date="2016-10" db="EMBL/GenBank/DDBJ databases">
        <authorList>
            <person name="de Groot N.N."/>
        </authorList>
    </citation>
    <scope>NUCLEOTIDE SEQUENCE [LARGE SCALE GENOMIC DNA]</scope>
    <source>
        <strain evidence="6 7">DSM 16957</strain>
    </source>
</reference>
<evidence type="ECO:0000256" key="2">
    <source>
        <dbReference type="ARBA" id="ARBA00021483"/>
    </source>
</evidence>
<dbReference type="PANTHER" id="PTHR22617:SF45">
    <property type="entry name" value="CHEMOTAXIS PROTEIN CHEW"/>
    <property type="match status" value="1"/>
</dbReference>
<dbReference type="SMART" id="SM00260">
    <property type="entry name" value="CheW"/>
    <property type="match status" value="1"/>
</dbReference>
<protein>
    <recommendedName>
        <fullName evidence="2">Chemotaxis protein CheW</fullName>
    </recommendedName>
</protein>
<evidence type="ECO:0000256" key="4">
    <source>
        <dbReference type="SAM" id="MobiDB-lite"/>
    </source>
</evidence>
<dbReference type="Gene3D" id="2.30.30.40">
    <property type="entry name" value="SH3 Domains"/>
    <property type="match status" value="1"/>
</dbReference>
<dbReference type="EMBL" id="FNAG01000004">
    <property type="protein sequence ID" value="SDD61468.1"/>
    <property type="molecule type" value="Genomic_DNA"/>
</dbReference>
<feature type="compositionally biased region" description="Pro residues" evidence="4">
    <location>
        <begin position="29"/>
        <end position="41"/>
    </location>
</feature>
<dbReference type="Gene3D" id="2.40.50.180">
    <property type="entry name" value="CheA-289, Domain 4"/>
    <property type="match status" value="1"/>
</dbReference>
<dbReference type="AlphaFoldDB" id="A0A1G6W6P8"/>
<feature type="domain" description="CheW-like" evidence="5">
    <location>
        <begin position="320"/>
        <end position="456"/>
    </location>
</feature>
<dbReference type="OrthoDB" id="9790406at2"/>
<dbReference type="InterPro" id="IPR002545">
    <property type="entry name" value="CheW-lke_dom"/>
</dbReference>
<sequence>MNGKPALDDYFDALLGEPAAPAVSAASAPAPPVSPADPVPPSAAHAEAPPVVMGDPPDELEAVFEQAHAEAKAAGVFNQVAAAPAPAAPLGDPLDELEAVFEQAHAEAKAAGVFNQAAAAPVPAAPLGDPLDELEAVFEQAHAEAKAAGVFNQAAAAPAPAAPLGDPLDELEAAFEQAHAEAKASGVFNQAATAAAPAVPLGDPLDELEAVFEQAHAEAKASGVFNQAAATASAGPSELDELEAAFDAAAEAARIARQAAVAAAPPLPSHVPMPGPAEMPPQHGLLKPQLAKRSEAVRRRLARRREQEVPELPPVPVEKFHRWLRFQMGGQSYAVELLKVQEVQRVPDILPVRGAAPHVMGVMNLRGQIIAVIDLGACIGLPQEPLTEASRVIVLETEEETVGLLVSAVAEVISLSERAVENPVSSIPALPREALIGIARHGSHMSVLLDATVFLR</sequence>
<dbReference type="SUPFAM" id="SSF50341">
    <property type="entry name" value="CheW-like"/>
    <property type="match status" value="1"/>
</dbReference>
<name>A0A1G6W6P8_9GAMM</name>
<evidence type="ECO:0000259" key="5">
    <source>
        <dbReference type="PROSITE" id="PS50851"/>
    </source>
</evidence>
<dbReference type="GO" id="GO:0007165">
    <property type="term" value="P:signal transduction"/>
    <property type="evidence" value="ECO:0007669"/>
    <property type="project" value="InterPro"/>
</dbReference>
<comment type="subcellular location">
    <subcellularLocation>
        <location evidence="1">Cytoplasm</location>
    </subcellularLocation>
</comment>
<evidence type="ECO:0000313" key="7">
    <source>
        <dbReference type="Proteomes" id="UP000199603"/>
    </source>
</evidence>
<dbReference type="GO" id="GO:0006935">
    <property type="term" value="P:chemotaxis"/>
    <property type="evidence" value="ECO:0007669"/>
    <property type="project" value="InterPro"/>
</dbReference>
<evidence type="ECO:0000256" key="3">
    <source>
        <dbReference type="ARBA" id="ARBA00022490"/>
    </source>
</evidence>
<keyword evidence="7" id="KW-1185">Reference proteome</keyword>
<dbReference type="PANTHER" id="PTHR22617">
    <property type="entry name" value="CHEMOTAXIS SENSOR HISTIDINE KINASE-RELATED"/>
    <property type="match status" value="1"/>
</dbReference>
<gene>
    <name evidence="6" type="ORF">SAMN04488509_104158</name>
</gene>
<dbReference type="RefSeq" id="WP_091241893.1">
    <property type="nucleotide sequence ID" value="NZ_FNAG01000004.1"/>
</dbReference>
<dbReference type="GO" id="GO:0005829">
    <property type="term" value="C:cytosol"/>
    <property type="evidence" value="ECO:0007669"/>
    <property type="project" value="TreeGrafter"/>
</dbReference>
<dbReference type="Pfam" id="PF01584">
    <property type="entry name" value="CheW"/>
    <property type="match status" value="1"/>
</dbReference>
<feature type="compositionally biased region" description="Pro residues" evidence="4">
    <location>
        <begin position="266"/>
        <end position="279"/>
    </location>
</feature>
<evidence type="ECO:0000313" key="6">
    <source>
        <dbReference type="EMBL" id="SDD61468.1"/>
    </source>
</evidence>
<dbReference type="Proteomes" id="UP000199603">
    <property type="component" value="Unassembled WGS sequence"/>
</dbReference>
<evidence type="ECO:0000256" key="1">
    <source>
        <dbReference type="ARBA" id="ARBA00004496"/>
    </source>
</evidence>